<keyword evidence="2 3" id="KW-0802">TPR repeat</keyword>
<gene>
    <name evidence="5" type="ORF">HPS56_09615</name>
</gene>
<evidence type="ECO:0000256" key="3">
    <source>
        <dbReference type="PROSITE-ProRule" id="PRU00339"/>
    </source>
</evidence>
<dbReference type="PANTHER" id="PTHR44943:SF8">
    <property type="entry name" value="TPR REPEAT-CONTAINING PROTEIN MJ0263"/>
    <property type="match status" value="1"/>
</dbReference>
<evidence type="ECO:0000313" key="6">
    <source>
        <dbReference type="Proteomes" id="UP000714420"/>
    </source>
</evidence>
<dbReference type="EMBL" id="JABKKF010000009">
    <property type="protein sequence ID" value="NPD92592.1"/>
    <property type="molecule type" value="Genomic_DNA"/>
</dbReference>
<dbReference type="Pfam" id="PF13432">
    <property type="entry name" value="TPR_16"/>
    <property type="match status" value="1"/>
</dbReference>
<evidence type="ECO:0000313" key="5">
    <source>
        <dbReference type="EMBL" id="NPD92592.1"/>
    </source>
</evidence>
<feature type="repeat" description="TPR" evidence="3">
    <location>
        <begin position="423"/>
        <end position="456"/>
    </location>
</feature>
<dbReference type="SMART" id="SM00028">
    <property type="entry name" value="TPR"/>
    <property type="match status" value="7"/>
</dbReference>
<keyword evidence="6" id="KW-1185">Reference proteome</keyword>
<accession>A0ABX2AQS5</accession>
<protein>
    <submittedName>
        <fullName evidence="5">Tetratricopeptide repeat protein</fullName>
    </submittedName>
</protein>
<feature type="chain" id="PRO_5045814600" evidence="4">
    <location>
        <begin position="20"/>
        <end position="575"/>
    </location>
</feature>
<dbReference type="PANTHER" id="PTHR44943">
    <property type="entry name" value="CELLULOSE SYNTHASE OPERON PROTEIN C"/>
    <property type="match status" value="1"/>
</dbReference>
<dbReference type="InterPro" id="IPR011990">
    <property type="entry name" value="TPR-like_helical_dom_sf"/>
</dbReference>
<comment type="caution">
    <text evidence="5">The sequence shown here is derived from an EMBL/GenBank/DDBJ whole genome shotgun (WGS) entry which is preliminary data.</text>
</comment>
<dbReference type="InterPro" id="IPR019734">
    <property type="entry name" value="TPR_rpt"/>
</dbReference>
<name>A0ABX2AQS5_9BACT</name>
<evidence type="ECO:0000256" key="2">
    <source>
        <dbReference type="ARBA" id="ARBA00022803"/>
    </source>
</evidence>
<dbReference type="PROSITE" id="PS50005">
    <property type="entry name" value="TPR"/>
    <property type="match status" value="3"/>
</dbReference>
<feature type="repeat" description="TPR" evidence="3">
    <location>
        <begin position="527"/>
        <end position="560"/>
    </location>
</feature>
<dbReference type="RefSeq" id="WP_172275918.1">
    <property type="nucleotide sequence ID" value="NZ_CASGMU010000013.1"/>
</dbReference>
<keyword evidence="1" id="KW-0677">Repeat</keyword>
<dbReference type="Pfam" id="PF14559">
    <property type="entry name" value="TPR_19"/>
    <property type="match status" value="1"/>
</dbReference>
<dbReference type="SUPFAM" id="SSF48452">
    <property type="entry name" value="TPR-like"/>
    <property type="match status" value="2"/>
</dbReference>
<dbReference type="Gene3D" id="1.25.40.10">
    <property type="entry name" value="Tetratricopeptide repeat domain"/>
    <property type="match status" value="4"/>
</dbReference>
<dbReference type="Pfam" id="PF13181">
    <property type="entry name" value="TPR_8"/>
    <property type="match status" value="2"/>
</dbReference>
<evidence type="ECO:0000256" key="1">
    <source>
        <dbReference type="ARBA" id="ARBA00022737"/>
    </source>
</evidence>
<keyword evidence="4" id="KW-0732">Signal</keyword>
<feature type="signal peptide" evidence="4">
    <location>
        <begin position="1"/>
        <end position="19"/>
    </location>
</feature>
<proteinExistence type="predicted"/>
<organism evidence="5 6">
    <name type="scientific">Xylanibacter muris</name>
    <dbReference type="NCBI Taxonomy" id="2736290"/>
    <lineage>
        <taxon>Bacteria</taxon>
        <taxon>Pseudomonadati</taxon>
        <taxon>Bacteroidota</taxon>
        <taxon>Bacteroidia</taxon>
        <taxon>Bacteroidales</taxon>
        <taxon>Prevotellaceae</taxon>
        <taxon>Xylanibacter</taxon>
    </lineage>
</organism>
<feature type="repeat" description="TPR" evidence="3">
    <location>
        <begin position="72"/>
        <end position="105"/>
    </location>
</feature>
<evidence type="ECO:0000256" key="4">
    <source>
        <dbReference type="SAM" id="SignalP"/>
    </source>
</evidence>
<reference evidence="5 6" key="1">
    <citation type="submission" date="2020-05" db="EMBL/GenBank/DDBJ databases">
        <title>Distinct polysaccharide utilization as determinants for interspecies competition between intestinal Prevotella spp.</title>
        <authorList>
            <person name="Galvez E.J.C."/>
            <person name="Iljazovic A."/>
            <person name="Strowig T."/>
        </authorList>
    </citation>
    <scope>NUCLEOTIDE SEQUENCE [LARGE SCALE GENOMIC DNA]</scope>
    <source>
        <strain evidence="5 6">PMUR</strain>
    </source>
</reference>
<dbReference type="Proteomes" id="UP000714420">
    <property type="component" value="Unassembled WGS sequence"/>
</dbReference>
<sequence length="575" mass="65699">MCRLFMLLVFSLSVLMLKAGETDGACLRPETLPKEKLFDYFFLEAVIQREKGNADAAFELFRYCSELNPQAAETYFYLAPYYASLKDKERSLDCYRKAVTLNPDNTFYMETLAGAYIENEKYDEAIAVFEDLAGKDAGRADILEMLVRLYSTQKQDAKAISALERIENLEGKSERISYAKSEMYVNMGDRQSAVDEMKRLSDQYPYDMNYKGMYGDMLLMNGQESEALGVFDSILKEEPDNSRAQMSLRTYYIQQEDTAAADSMTMAILLNPGSTTQVKAYVLRQVISEAEDRGDSVSVLDCFSKILSQPQQTDDIAMMCASYMELKKMPEDSISKILLKVLAISPDNSMARLKLLAYAYNRRDWDKVIEICGAARQYNPGEMVFYYYQGNAYYIKEDEAKALETLKAGTSTITGECDVQLASDYYFMMGEIYHHLNMYADAFAAYDSCLQWKEDHAGCLNNYAYFLCLQKQDLDKAERMAYKAIKIEPENANSLDTYAWILFQQERYAEAKVYILQALQNDSASSAVVMEHAGDILFKNGDTEAALEYWRKALEKDSGNKTLARKIKRKAYIRK</sequence>
<dbReference type="InterPro" id="IPR051685">
    <property type="entry name" value="Ycf3/AcsC/BcsC/TPR_MFPF"/>
</dbReference>